<feature type="transmembrane region" description="Helical" evidence="1">
    <location>
        <begin position="40"/>
        <end position="62"/>
    </location>
</feature>
<dbReference type="STRING" id="1123397.SAMN05660831_01159"/>
<dbReference type="EMBL" id="FOMJ01000003">
    <property type="protein sequence ID" value="SFD22922.1"/>
    <property type="molecule type" value="Genomic_DNA"/>
</dbReference>
<protein>
    <submittedName>
        <fullName evidence="2">Uncharacterized protein</fullName>
    </submittedName>
</protein>
<keyword evidence="3" id="KW-1185">Reference proteome</keyword>
<dbReference type="AlphaFoldDB" id="A0A1I1QLR5"/>
<evidence type="ECO:0000256" key="1">
    <source>
        <dbReference type="SAM" id="Phobius"/>
    </source>
</evidence>
<organism evidence="2 3">
    <name type="scientific">Thiohalospira halophila DSM 15071</name>
    <dbReference type="NCBI Taxonomy" id="1123397"/>
    <lineage>
        <taxon>Bacteria</taxon>
        <taxon>Pseudomonadati</taxon>
        <taxon>Pseudomonadota</taxon>
        <taxon>Gammaproteobacteria</taxon>
        <taxon>Thiohalospirales</taxon>
        <taxon>Thiohalospiraceae</taxon>
        <taxon>Thiohalospira</taxon>
    </lineage>
</organism>
<accession>A0A1I1QLR5</accession>
<dbReference type="Proteomes" id="UP000198611">
    <property type="component" value="Unassembled WGS sequence"/>
</dbReference>
<proteinExistence type="predicted"/>
<keyword evidence="1" id="KW-0472">Membrane</keyword>
<sequence>MRPKSMILALLLAVLLGPIGLIYATPVGGVILLLVTIFGWPTLVAPIGAWILSIIIAPIAVIRHNDWAPKTPPQ</sequence>
<dbReference type="RefSeq" id="WP_143613189.1">
    <property type="nucleotide sequence ID" value="NZ_FOMJ01000003.1"/>
</dbReference>
<name>A0A1I1QLR5_9GAMM</name>
<gene>
    <name evidence="2" type="ORF">SAMN05660831_01159</name>
</gene>
<evidence type="ECO:0000313" key="3">
    <source>
        <dbReference type="Proteomes" id="UP000198611"/>
    </source>
</evidence>
<reference evidence="2 3" key="1">
    <citation type="submission" date="2016-10" db="EMBL/GenBank/DDBJ databases">
        <authorList>
            <person name="de Groot N.N."/>
        </authorList>
    </citation>
    <scope>NUCLEOTIDE SEQUENCE [LARGE SCALE GENOMIC DNA]</scope>
    <source>
        <strain evidence="2 3">HL3</strain>
    </source>
</reference>
<keyword evidence="1" id="KW-1133">Transmembrane helix</keyword>
<evidence type="ECO:0000313" key="2">
    <source>
        <dbReference type="EMBL" id="SFD22922.1"/>
    </source>
</evidence>
<keyword evidence="1" id="KW-0812">Transmembrane</keyword>